<accession>A0A238URR7</accession>
<protein>
    <submittedName>
        <fullName evidence="2">Acyl-CoA carboxylase epsilon subunit</fullName>
    </submittedName>
</protein>
<evidence type="ECO:0000313" key="3">
    <source>
        <dbReference type="Proteomes" id="UP000198403"/>
    </source>
</evidence>
<dbReference type="RefSeq" id="WP_089334772.1">
    <property type="nucleotide sequence ID" value="NZ_FZNO01000001.1"/>
</dbReference>
<feature type="region of interest" description="Disordered" evidence="1">
    <location>
        <begin position="66"/>
        <end position="86"/>
    </location>
</feature>
<keyword evidence="3" id="KW-1185">Reference proteome</keyword>
<evidence type="ECO:0000256" key="1">
    <source>
        <dbReference type="SAM" id="MobiDB-lite"/>
    </source>
</evidence>
<dbReference type="InterPro" id="IPR032716">
    <property type="entry name" value="ACC_epsilon"/>
</dbReference>
<dbReference type="Proteomes" id="UP000198403">
    <property type="component" value="Unassembled WGS sequence"/>
</dbReference>
<dbReference type="AlphaFoldDB" id="A0A238URR7"/>
<dbReference type="Pfam" id="PF13822">
    <property type="entry name" value="ACC_epsilon"/>
    <property type="match status" value="1"/>
</dbReference>
<proteinExistence type="predicted"/>
<organism evidence="2 3">
    <name type="scientific">Blastococcus mobilis</name>
    <dbReference type="NCBI Taxonomy" id="1938746"/>
    <lineage>
        <taxon>Bacteria</taxon>
        <taxon>Bacillati</taxon>
        <taxon>Actinomycetota</taxon>
        <taxon>Actinomycetes</taxon>
        <taxon>Geodermatophilales</taxon>
        <taxon>Geodermatophilaceae</taxon>
        <taxon>Blastococcus</taxon>
    </lineage>
</organism>
<dbReference type="GO" id="GO:0003989">
    <property type="term" value="F:acetyl-CoA carboxylase activity"/>
    <property type="evidence" value="ECO:0007669"/>
    <property type="project" value="InterPro"/>
</dbReference>
<gene>
    <name evidence="2" type="ORF">SAMN06272737_101283</name>
</gene>
<dbReference type="EMBL" id="FZNO01000001">
    <property type="protein sequence ID" value="SNR24718.1"/>
    <property type="molecule type" value="Genomic_DNA"/>
</dbReference>
<dbReference type="GO" id="GO:0004658">
    <property type="term" value="F:propionyl-CoA carboxylase activity"/>
    <property type="evidence" value="ECO:0007669"/>
    <property type="project" value="InterPro"/>
</dbReference>
<name>A0A238URR7_9ACTN</name>
<sequence length="86" mass="9275">MTADLEPRVPAFRVVKGSPTDDEVAALAVLLAALAGASPTAAASDTGPSVVRRPWRRRRTWHALRENTPARLVPRPQRRPVDEAAG</sequence>
<evidence type="ECO:0000313" key="2">
    <source>
        <dbReference type="EMBL" id="SNR24718.1"/>
    </source>
</evidence>
<reference evidence="2 3" key="1">
    <citation type="submission" date="2017-06" db="EMBL/GenBank/DDBJ databases">
        <authorList>
            <person name="Kim H.J."/>
            <person name="Triplett B.A."/>
        </authorList>
    </citation>
    <scope>NUCLEOTIDE SEQUENCE [LARGE SCALE GENOMIC DNA]</scope>
    <source>
        <strain evidence="2 3">DSM 44272</strain>
    </source>
</reference>